<gene>
    <name evidence="1" type="ORF">NYZ99_11875</name>
</gene>
<evidence type="ECO:0000313" key="2">
    <source>
        <dbReference type="Proteomes" id="UP001059209"/>
    </source>
</evidence>
<name>A0ABY5Y584_9FLAO</name>
<protein>
    <submittedName>
        <fullName evidence="1">Uncharacterized protein</fullName>
    </submittedName>
</protein>
<dbReference type="Proteomes" id="UP001059209">
    <property type="component" value="Chromosome"/>
</dbReference>
<dbReference type="EMBL" id="CP104205">
    <property type="protein sequence ID" value="UWX53829.1"/>
    <property type="molecule type" value="Genomic_DNA"/>
</dbReference>
<accession>A0ABY5Y584</accession>
<evidence type="ECO:0000313" key="1">
    <source>
        <dbReference type="EMBL" id="UWX53829.1"/>
    </source>
</evidence>
<reference evidence="1" key="1">
    <citation type="submission" date="2022-09" db="EMBL/GenBank/DDBJ databases">
        <title>Maribacter litopenaei sp. nov., isolated from the intestinal tract of the Pacific White Shrimp, Litopenaeus vannamei.</title>
        <authorList>
            <person name="Kim S.Y."/>
            <person name="Hwang C.Y."/>
        </authorList>
    </citation>
    <scope>NUCLEOTIDE SEQUENCE</scope>
    <source>
        <strain evidence="1">HL-LV01</strain>
    </source>
</reference>
<dbReference type="RefSeq" id="WP_260571365.1">
    <property type="nucleotide sequence ID" value="NZ_CP104205.1"/>
</dbReference>
<keyword evidence="2" id="KW-1185">Reference proteome</keyword>
<organism evidence="1 2">
    <name type="scientific">Maribacter litopenaei</name>
    <dbReference type="NCBI Taxonomy" id="2976127"/>
    <lineage>
        <taxon>Bacteria</taxon>
        <taxon>Pseudomonadati</taxon>
        <taxon>Bacteroidota</taxon>
        <taxon>Flavobacteriia</taxon>
        <taxon>Flavobacteriales</taxon>
        <taxon>Flavobacteriaceae</taxon>
        <taxon>Maribacter</taxon>
    </lineage>
</organism>
<sequence length="89" mass="10351">MALELIDDETKIIPGHGAISSKTDLKDFTKILITLRERVKETEVPENHWRKYKKWGYPKSGTRPMDKASSMRIGLWNLFINLPIKNLVK</sequence>
<proteinExistence type="predicted"/>